<dbReference type="PANTHER" id="PTHR11908:SF132">
    <property type="entry name" value="ALDEHYDE OXIDASE 1-RELATED"/>
    <property type="match status" value="1"/>
</dbReference>
<dbReference type="SMART" id="SM01008">
    <property type="entry name" value="Ald_Xan_dh_C"/>
    <property type="match status" value="1"/>
</dbReference>
<dbReference type="Gene3D" id="3.30.365.10">
    <property type="entry name" value="Aldehyde oxidase/xanthine dehydrogenase, molybdopterin binding domain"/>
    <property type="match status" value="4"/>
</dbReference>
<evidence type="ECO:0000313" key="5">
    <source>
        <dbReference type="Proteomes" id="UP001597114"/>
    </source>
</evidence>
<evidence type="ECO:0000313" key="4">
    <source>
        <dbReference type="EMBL" id="MFD1518561.1"/>
    </source>
</evidence>
<evidence type="ECO:0000256" key="1">
    <source>
        <dbReference type="ARBA" id="ARBA00022505"/>
    </source>
</evidence>
<dbReference type="InterPro" id="IPR037165">
    <property type="entry name" value="AldOxase/xan_DH_Mopterin-bd_sf"/>
</dbReference>
<dbReference type="PANTHER" id="PTHR11908">
    <property type="entry name" value="XANTHINE DEHYDROGENASE"/>
    <property type="match status" value="1"/>
</dbReference>
<dbReference type="RefSeq" id="WP_344729579.1">
    <property type="nucleotide sequence ID" value="NZ_BAAAUS010000063.1"/>
</dbReference>
<dbReference type="EMBL" id="JBHUCO010000013">
    <property type="protein sequence ID" value="MFD1518561.1"/>
    <property type="molecule type" value="Genomic_DNA"/>
</dbReference>
<accession>A0ABW4EU94</accession>
<evidence type="ECO:0000259" key="3">
    <source>
        <dbReference type="SMART" id="SM01008"/>
    </source>
</evidence>
<dbReference type="SUPFAM" id="SSF56003">
    <property type="entry name" value="Molybdenum cofactor-binding domain"/>
    <property type="match status" value="1"/>
</dbReference>
<dbReference type="Pfam" id="PF02738">
    <property type="entry name" value="MoCoBD_1"/>
    <property type="match status" value="1"/>
</dbReference>
<feature type="domain" description="Aldehyde oxidase/xanthine dehydrogenase a/b hammerhead" evidence="3">
    <location>
        <begin position="22"/>
        <end position="134"/>
    </location>
</feature>
<keyword evidence="1" id="KW-0500">Molybdenum</keyword>
<keyword evidence="2" id="KW-0560">Oxidoreductase</keyword>
<organism evidence="4 5">
    <name type="scientific">Pseudonocardia yunnanensis</name>
    <dbReference type="NCBI Taxonomy" id="58107"/>
    <lineage>
        <taxon>Bacteria</taxon>
        <taxon>Bacillati</taxon>
        <taxon>Actinomycetota</taxon>
        <taxon>Actinomycetes</taxon>
        <taxon>Pseudonocardiales</taxon>
        <taxon>Pseudonocardiaceae</taxon>
        <taxon>Pseudonocardia</taxon>
    </lineage>
</organism>
<dbReference type="InterPro" id="IPR008274">
    <property type="entry name" value="AldOxase/xan_DH_MoCoBD1"/>
</dbReference>
<dbReference type="Gene3D" id="3.90.1170.50">
    <property type="entry name" value="Aldehyde oxidase/xanthine dehydrogenase, a/b hammerhead"/>
    <property type="match status" value="1"/>
</dbReference>
<dbReference type="InterPro" id="IPR000674">
    <property type="entry name" value="Ald_Oxase/Xan_DH_a/b"/>
</dbReference>
<dbReference type="Pfam" id="PF01315">
    <property type="entry name" value="Ald_Xan_dh_C"/>
    <property type="match status" value="1"/>
</dbReference>
<dbReference type="InterPro" id="IPR036856">
    <property type="entry name" value="Ald_Oxase/Xan_DH_a/b_sf"/>
</dbReference>
<reference evidence="5" key="1">
    <citation type="journal article" date="2019" name="Int. J. Syst. Evol. Microbiol.">
        <title>The Global Catalogue of Microorganisms (GCM) 10K type strain sequencing project: providing services to taxonomists for standard genome sequencing and annotation.</title>
        <authorList>
            <consortium name="The Broad Institute Genomics Platform"/>
            <consortium name="The Broad Institute Genome Sequencing Center for Infectious Disease"/>
            <person name="Wu L."/>
            <person name="Ma J."/>
        </authorList>
    </citation>
    <scope>NUCLEOTIDE SEQUENCE [LARGE SCALE GENOMIC DNA]</scope>
    <source>
        <strain evidence="5">CCM 7043</strain>
    </source>
</reference>
<sequence length="733" mass="77991">MTTTTTGAAVPTERVDAHAKVTGALRYGADRNPPGVLYAAFAIARVPKGRITHLDVTHAEAVPGVRLVLTHESDPGVKSGGFIMGGGYGFQSWQPMTDDRIAYWGQPVALVVADTLVAANEAAALVEAVYETEDSSLDLDAPGAETLVQAEAIPLPFLADVVVGDADTVLGECAVQVDSEFDLPTQHQNPMELLHTVVEWRGDTLVVHEGTQNSGAIRNGLAMQLGIDPEQIEVISPSAGGGFGQKNSLQPHTCLAAVAARRLGLPVKLVLTREQCFHAASFRPLSRHRVRLGADATGVLRAAVYEIDQQTSRHDLFPAVYTDIASRLYGIPNFRGRQRLVRTDVQTPGYMRAPHEHPAAFAFESAVDEIAYAAGVDPVALRLANDTDIDPVTGSPFSSRYLAECLQRGADRFGWSRRSAEPGSMRADDGTEIGWGVAAGAYPAHIVAAVARARVEADGTVRVETGGHEMGQGIRTAIVRTVAAELGIPTDVITVVVGDTRSVPQHLTAGSWGTASALPAIVDALTELRRKLGVPAEGPVDLAAAVATLGGAPVEVEITRTAPGQPPESLDQLRRGLVALAGPEYPQFSSYSWIAHFVEVRIELTTRRVRVSRVVSVADCGRVASPRTAESQVRGGVVWGIGATLREATEVDPRYGGFLNTSLEEYPVPVNADLLTDIHVEFIDEPDPLLNGLGVKGLGEVSMVGVAPAVANAVFHATGRRMRRLPIRLEDLL</sequence>
<name>A0ABW4EU94_9PSEU</name>
<dbReference type="InterPro" id="IPR016208">
    <property type="entry name" value="Ald_Oxase/xanthine_DH-like"/>
</dbReference>
<keyword evidence="5" id="KW-1185">Reference proteome</keyword>
<dbReference type="SUPFAM" id="SSF54665">
    <property type="entry name" value="CO dehydrogenase molybdoprotein N-domain-like"/>
    <property type="match status" value="1"/>
</dbReference>
<gene>
    <name evidence="4" type="ORF">ACFSJD_13765</name>
</gene>
<dbReference type="Pfam" id="PF20256">
    <property type="entry name" value="MoCoBD_2"/>
    <property type="match status" value="1"/>
</dbReference>
<protein>
    <submittedName>
        <fullName evidence="4">Xanthine dehydrogenase family protein molybdopterin-binding subunit</fullName>
    </submittedName>
</protein>
<dbReference type="InterPro" id="IPR046867">
    <property type="entry name" value="AldOxase/xan_DH_MoCoBD2"/>
</dbReference>
<comment type="caution">
    <text evidence="4">The sequence shown here is derived from an EMBL/GenBank/DDBJ whole genome shotgun (WGS) entry which is preliminary data.</text>
</comment>
<evidence type="ECO:0000256" key="2">
    <source>
        <dbReference type="ARBA" id="ARBA00023002"/>
    </source>
</evidence>
<dbReference type="Proteomes" id="UP001597114">
    <property type="component" value="Unassembled WGS sequence"/>
</dbReference>
<proteinExistence type="predicted"/>